<gene>
    <name evidence="2" type="ORF">PIB30_068083</name>
</gene>
<evidence type="ECO:0000256" key="1">
    <source>
        <dbReference type="SAM" id="MobiDB-lite"/>
    </source>
</evidence>
<dbReference type="EMBL" id="JASCZI010000723">
    <property type="protein sequence ID" value="MED6113140.1"/>
    <property type="molecule type" value="Genomic_DNA"/>
</dbReference>
<dbReference type="Proteomes" id="UP001341840">
    <property type="component" value="Unassembled WGS sequence"/>
</dbReference>
<protein>
    <submittedName>
        <fullName evidence="2">Uncharacterized protein</fullName>
    </submittedName>
</protein>
<comment type="caution">
    <text evidence="2">The sequence shown here is derived from an EMBL/GenBank/DDBJ whole genome shotgun (WGS) entry which is preliminary data.</text>
</comment>
<evidence type="ECO:0000313" key="2">
    <source>
        <dbReference type="EMBL" id="MED6113140.1"/>
    </source>
</evidence>
<keyword evidence="3" id="KW-1185">Reference proteome</keyword>
<accession>A0ABU6QML0</accession>
<proteinExistence type="predicted"/>
<feature type="compositionally biased region" description="Polar residues" evidence="1">
    <location>
        <begin position="63"/>
        <end position="79"/>
    </location>
</feature>
<reference evidence="2 3" key="1">
    <citation type="journal article" date="2023" name="Plants (Basel)">
        <title>Bridging the Gap: Combining Genomics and Transcriptomics Approaches to Understand Stylosanthes scabra, an Orphan Legume from the Brazilian Caatinga.</title>
        <authorList>
            <person name="Ferreira-Neto J.R.C."/>
            <person name="da Silva M.D."/>
            <person name="Binneck E."/>
            <person name="de Melo N.F."/>
            <person name="da Silva R.H."/>
            <person name="de Melo A.L.T.M."/>
            <person name="Pandolfi V."/>
            <person name="Bustamante F.O."/>
            <person name="Brasileiro-Vidal A.C."/>
            <person name="Benko-Iseppon A.M."/>
        </authorList>
    </citation>
    <scope>NUCLEOTIDE SEQUENCE [LARGE SCALE GENOMIC DNA]</scope>
    <source>
        <tissue evidence="2">Leaves</tissue>
    </source>
</reference>
<evidence type="ECO:0000313" key="3">
    <source>
        <dbReference type="Proteomes" id="UP001341840"/>
    </source>
</evidence>
<feature type="region of interest" description="Disordered" evidence="1">
    <location>
        <begin position="52"/>
        <end position="79"/>
    </location>
</feature>
<sequence>MEIVKSNDLGKKSFRVLVWSKEQLEDFREQIVERILCDGNNVFIEDVREAAKPNARHPRPSRAIQSPYIQLQSGDLESK</sequence>
<organism evidence="2 3">
    <name type="scientific">Stylosanthes scabra</name>
    <dbReference type="NCBI Taxonomy" id="79078"/>
    <lineage>
        <taxon>Eukaryota</taxon>
        <taxon>Viridiplantae</taxon>
        <taxon>Streptophyta</taxon>
        <taxon>Embryophyta</taxon>
        <taxon>Tracheophyta</taxon>
        <taxon>Spermatophyta</taxon>
        <taxon>Magnoliopsida</taxon>
        <taxon>eudicotyledons</taxon>
        <taxon>Gunneridae</taxon>
        <taxon>Pentapetalae</taxon>
        <taxon>rosids</taxon>
        <taxon>fabids</taxon>
        <taxon>Fabales</taxon>
        <taxon>Fabaceae</taxon>
        <taxon>Papilionoideae</taxon>
        <taxon>50 kb inversion clade</taxon>
        <taxon>dalbergioids sensu lato</taxon>
        <taxon>Dalbergieae</taxon>
        <taxon>Pterocarpus clade</taxon>
        <taxon>Stylosanthes</taxon>
    </lineage>
</organism>
<name>A0ABU6QML0_9FABA</name>